<dbReference type="Proteomes" id="UP000028725">
    <property type="component" value="Unassembled WGS sequence"/>
</dbReference>
<dbReference type="RefSeq" id="WP_063769311.1">
    <property type="nucleotide sequence ID" value="NZ_JMCB01000028.1"/>
</dbReference>
<dbReference type="PROSITE" id="PS51819">
    <property type="entry name" value="VOC"/>
    <property type="match status" value="1"/>
</dbReference>
<dbReference type="PANTHER" id="PTHR35006">
    <property type="entry name" value="GLYOXALASE FAMILY PROTEIN (AFU_ORTHOLOGUE AFUA_5G14830)"/>
    <property type="match status" value="1"/>
</dbReference>
<dbReference type="InterPro" id="IPR037523">
    <property type="entry name" value="VOC_core"/>
</dbReference>
<dbReference type="InterPro" id="IPR004360">
    <property type="entry name" value="Glyas_Fos-R_dOase_dom"/>
</dbReference>
<protein>
    <submittedName>
        <fullName evidence="3">Lactoylglutathione lyase</fullName>
    </submittedName>
</protein>
<dbReference type="Pfam" id="PF00903">
    <property type="entry name" value="Glyoxalase"/>
    <property type="match status" value="1"/>
</dbReference>
<reference evidence="3 4" key="1">
    <citation type="submission" date="2014-04" db="EMBL/GenBank/DDBJ databases">
        <title>Genome assembly of Hyalangium minutum DSM 14724.</title>
        <authorList>
            <person name="Sharma G."/>
            <person name="Subramanian S."/>
        </authorList>
    </citation>
    <scope>NUCLEOTIDE SEQUENCE [LARGE SCALE GENOMIC DNA]</scope>
    <source>
        <strain evidence="3 4">DSM 14724</strain>
    </source>
</reference>
<dbReference type="AlphaFoldDB" id="A0A085VZN2"/>
<dbReference type="STRING" id="394096.DB31_4808"/>
<dbReference type="PANTHER" id="PTHR35006:SF2">
    <property type="entry name" value="GLYOXALASE FAMILY PROTEIN (AFU_ORTHOLOGUE AFUA_5G14830)"/>
    <property type="match status" value="1"/>
</dbReference>
<proteinExistence type="predicted"/>
<comment type="caution">
    <text evidence="3">The sequence shown here is derived from an EMBL/GenBank/DDBJ whole genome shotgun (WGS) entry which is preliminary data.</text>
</comment>
<feature type="compositionally biased region" description="Basic residues" evidence="1">
    <location>
        <begin position="168"/>
        <end position="180"/>
    </location>
</feature>
<dbReference type="EMBL" id="JMCB01000028">
    <property type="protein sequence ID" value="KFE60895.1"/>
    <property type="molecule type" value="Genomic_DNA"/>
</dbReference>
<evidence type="ECO:0000313" key="4">
    <source>
        <dbReference type="Proteomes" id="UP000028725"/>
    </source>
</evidence>
<feature type="region of interest" description="Disordered" evidence="1">
    <location>
        <begin position="161"/>
        <end position="180"/>
    </location>
</feature>
<evidence type="ECO:0000259" key="2">
    <source>
        <dbReference type="PROSITE" id="PS51819"/>
    </source>
</evidence>
<gene>
    <name evidence="3" type="ORF">DB31_4808</name>
</gene>
<evidence type="ECO:0000256" key="1">
    <source>
        <dbReference type="SAM" id="MobiDB-lite"/>
    </source>
</evidence>
<evidence type="ECO:0000313" key="3">
    <source>
        <dbReference type="EMBL" id="KFE60895.1"/>
    </source>
</evidence>
<organism evidence="3 4">
    <name type="scientific">Hyalangium minutum</name>
    <dbReference type="NCBI Taxonomy" id="394096"/>
    <lineage>
        <taxon>Bacteria</taxon>
        <taxon>Pseudomonadati</taxon>
        <taxon>Myxococcota</taxon>
        <taxon>Myxococcia</taxon>
        <taxon>Myxococcales</taxon>
        <taxon>Cystobacterineae</taxon>
        <taxon>Archangiaceae</taxon>
        <taxon>Hyalangium</taxon>
    </lineage>
</organism>
<accession>A0A085VZN2</accession>
<feature type="domain" description="VOC" evidence="2">
    <location>
        <begin position="1"/>
        <end position="117"/>
    </location>
</feature>
<sequence length="180" mass="19513">MLDHIMLRVKDYAESKRFYDEVLGTLGYKMLMEFPEAGGYGDEKPYFWIGAAPDPHPRVHIAFMAKSRAQVDAFHAKALELGAKSDGAPGLRLEYHPDYYAAFVIDPNGHNIEAVIHTPNELPRVAQVTKVAKKAATKAVGAAKKAAKKAVGAAKKAAKKAVGAAKKASARKKGSAQRKR</sequence>
<keyword evidence="3" id="KW-0456">Lyase</keyword>
<dbReference type="InterPro" id="IPR029068">
    <property type="entry name" value="Glyas_Bleomycin-R_OHBP_Dase"/>
</dbReference>
<dbReference type="Gene3D" id="3.10.180.10">
    <property type="entry name" value="2,3-Dihydroxybiphenyl 1,2-Dioxygenase, domain 1"/>
    <property type="match status" value="1"/>
</dbReference>
<dbReference type="GO" id="GO:0016829">
    <property type="term" value="F:lyase activity"/>
    <property type="evidence" value="ECO:0007669"/>
    <property type="project" value="UniProtKB-KW"/>
</dbReference>
<name>A0A085VZN2_9BACT</name>
<dbReference type="CDD" id="cd07262">
    <property type="entry name" value="VOC_like"/>
    <property type="match status" value="1"/>
</dbReference>
<keyword evidence="4" id="KW-1185">Reference proteome</keyword>
<dbReference type="SUPFAM" id="SSF54593">
    <property type="entry name" value="Glyoxalase/Bleomycin resistance protein/Dihydroxybiphenyl dioxygenase"/>
    <property type="match status" value="1"/>
</dbReference>